<gene>
    <name evidence="1" type="ORF">BDN72DRAFT_750457</name>
</gene>
<evidence type="ECO:0000313" key="1">
    <source>
        <dbReference type="EMBL" id="TFK58358.1"/>
    </source>
</evidence>
<proteinExistence type="predicted"/>
<feature type="non-terminal residue" evidence="1">
    <location>
        <position position="1"/>
    </location>
</feature>
<organism evidence="1 2">
    <name type="scientific">Pluteus cervinus</name>
    <dbReference type="NCBI Taxonomy" id="181527"/>
    <lineage>
        <taxon>Eukaryota</taxon>
        <taxon>Fungi</taxon>
        <taxon>Dikarya</taxon>
        <taxon>Basidiomycota</taxon>
        <taxon>Agaricomycotina</taxon>
        <taxon>Agaricomycetes</taxon>
        <taxon>Agaricomycetidae</taxon>
        <taxon>Agaricales</taxon>
        <taxon>Pluteineae</taxon>
        <taxon>Pluteaceae</taxon>
        <taxon>Pluteus</taxon>
    </lineage>
</organism>
<dbReference type="Proteomes" id="UP000308600">
    <property type="component" value="Unassembled WGS sequence"/>
</dbReference>
<evidence type="ECO:0000313" key="2">
    <source>
        <dbReference type="Proteomes" id="UP000308600"/>
    </source>
</evidence>
<sequence>LRASNLQGFKIPGEVERLITTLFADDTTVYLSEKDKFEDLEKILRDWCQASGAKFNIQKTEIIPVGTEAYRKKVIETRKVSETHEEISNNIHIAREGEPVRILGYFAGNKIEQATIWTPTLEKIDAALARWARGNPTQNGRRLIIGMEVGGRTQYLTNVQGMPKDVEKVLQATIRDFMWGDSGNPTVNKETMSRKIEEG</sequence>
<keyword evidence="2" id="KW-1185">Reference proteome</keyword>
<dbReference type="EMBL" id="ML209420">
    <property type="protein sequence ID" value="TFK58358.1"/>
    <property type="molecule type" value="Genomic_DNA"/>
</dbReference>
<protein>
    <submittedName>
        <fullName evidence="1">Uncharacterized protein</fullName>
    </submittedName>
</protein>
<name>A0ACD2ZXT8_9AGAR</name>
<reference evidence="1 2" key="1">
    <citation type="journal article" date="2019" name="Nat. Ecol. Evol.">
        <title>Megaphylogeny resolves global patterns of mushroom evolution.</title>
        <authorList>
            <person name="Varga T."/>
            <person name="Krizsan K."/>
            <person name="Foldi C."/>
            <person name="Dima B."/>
            <person name="Sanchez-Garcia M."/>
            <person name="Sanchez-Ramirez S."/>
            <person name="Szollosi G.J."/>
            <person name="Szarkandi J.G."/>
            <person name="Papp V."/>
            <person name="Albert L."/>
            <person name="Andreopoulos W."/>
            <person name="Angelini C."/>
            <person name="Antonin V."/>
            <person name="Barry K.W."/>
            <person name="Bougher N.L."/>
            <person name="Buchanan P."/>
            <person name="Buyck B."/>
            <person name="Bense V."/>
            <person name="Catcheside P."/>
            <person name="Chovatia M."/>
            <person name="Cooper J."/>
            <person name="Damon W."/>
            <person name="Desjardin D."/>
            <person name="Finy P."/>
            <person name="Geml J."/>
            <person name="Haridas S."/>
            <person name="Hughes K."/>
            <person name="Justo A."/>
            <person name="Karasinski D."/>
            <person name="Kautmanova I."/>
            <person name="Kiss B."/>
            <person name="Kocsube S."/>
            <person name="Kotiranta H."/>
            <person name="LaButti K.M."/>
            <person name="Lechner B.E."/>
            <person name="Liimatainen K."/>
            <person name="Lipzen A."/>
            <person name="Lukacs Z."/>
            <person name="Mihaltcheva S."/>
            <person name="Morgado L.N."/>
            <person name="Niskanen T."/>
            <person name="Noordeloos M.E."/>
            <person name="Ohm R.A."/>
            <person name="Ortiz-Santana B."/>
            <person name="Ovrebo C."/>
            <person name="Racz N."/>
            <person name="Riley R."/>
            <person name="Savchenko A."/>
            <person name="Shiryaev A."/>
            <person name="Soop K."/>
            <person name="Spirin V."/>
            <person name="Szebenyi C."/>
            <person name="Tomsovsky M."/>
            <person name="Tulloss R.E."/>
            <person name="Uehling J."/>
            <person name="Grigoriev I.V."/>
            <person name="Vagvolgyi C."/>
            <person name="Papp T."/>
            <person name="Martin F.M."/>
            <person name="Miettinen O."/>
            <person name="Hibbett D.S."/>
            <person name="Nagy L.G."/>
        </authorList>
    </citation>
    <scope>NUCLEOTIDE SEQUENCE [LARGE SCALE GENOMIC DNA]</scope>
    <source>
        <strain evidence="1 2">NL-1719</strain>
    </source>
</reference>
<accession>A0ACD2ZXT8</accession>
<feature type="non-terminal residue" evidence="1">
    <location>
        <position position="199"/>
    </location>
</feature>